<comment type="caution">
    <text evidence="2">The sequence shown here is derived from an EMBL/GenBank/DDBJ whole genome shotgun (WGS) entry which is preliminary data.</text>
</comment>
<keyword evidence="1" id="KW-1133">Transmembrane helix</keyword>
<evidence type="ECO:0000256" key="1">
    <source>
        <dbReference type="SAM" id="Phobius"/>
    </source>
</evidence>
<keyword evidence="3" id="KW-1185">Reference proteome</keyword>
<reference evidence="2" key="1">
    <citation type="journal article" date="2023" name="Science">
        <title>Genome structures resolve the early diversification of teleost fishes.</title>
        <authorList>
            <person name="Parey E."/>
            <person name="Louis A."/>
            <person name="Montfort J."/>
            <person name="Bouchez O."/>
            <person name="Roques C."/>
            <person name="Iampietro C."/>
            <person name="Lluch J."/>
            <person name="Castinel A."/>
            <person name="Donnadieu C."/>
            <person name="Desvignes T."/>
            <person name="Floi Bucao C."/>
            <person name="Jouanno E."/>
            <person name="Wen M."/>
            <person name="Mejri S."/>
            <person name="Dirks R."/>
            <person name="Jansen H."/>
            <person name="Henkel C."/>
            <person name="Chen W.J."/>
            <person name="Zahm M."/>
            <person name="Cabau C."/>
            <person name="Klopp C."/>
            <person name="Thompson A.W."/>
            <person name="Robinson-Rechavi M."/>
            <person name="Braasch I."/>
            <person name="Lecointre G."/>
            <person name="Bobe J."/>
            <person name="Postlethwait J.H."/>
            <person name="Berthelot C."/>
            <person name="Roest Crollius H."/>
            <person name="Guiguen Y."/>
        </authorList>
    </citation>
    <scope>NUCLEOTIDE SEQUENCE</scope>
    <source>
        <strain evidence="2">Concon-B</strain>
    </source>
</reference>
<protein>
    <submittedName>
        <fullName evidence="2">Uncharacterized protein</fullName>
    </submittedName>
</protein>
<accession>A0A9Q1D0D4</accession>
<name>A0A9Q1D0D4_CONCO</name>
<sequence length="230" mass="25920">MDLVHPQTFLRGAVSVMEPALLTAPCCCRGPSSCSRGPLISADLRRALPEAAGANALFYYSPAGPQRRKYEPPRPRAQLRFTFRWLWSQLLLTSSHGGKPWNLLECSHFERAEFRDLAGYDESALELRKRICRRHPFSFVGPRFVCKALYAAVPQAGVALSMVSPTMKALVDVFWVVWSIGASIYDYLNTSAMEERIHTLENTITFHQCVIGLLTVGLALLFTYILLRKR</sequence>
<feature type="transmembrane region" description="Helical" evidence="1">
    <location>
        <begin position="205"/>
        <end position="227"/>
    </location>
</feature>
<keyword evidence="1" id="KW-0472">Membrane</keyword>
<keyword evidence="1" id="KW-0812">Transmembrane</keyword>
<dbReference type="EMBL" id="JAFJMO010000016">
    <property type="protein sequence ID" value="KAJ8254419.1"/>
    <property type="molecule type" value="Genomic_DNA"/>
</dbReference>
<proteinExistence type="predicted"/>
<organism evidence="2 3">
    <name type="scientific">Conger conger</name>
    <name type="common">Conger eel</name>
    <name type="synonym">Muraena conger</name>
    <dbReference type="NCBI Taxonomy" id="82655"/>
    <lineage>
        <taxon>Eukaryota</taxon>
        <taxon>Metazoa</taxon>
        <taxon>Chordata</taxon>
        <taxon>Craniata</taxon>
        <taxon>Vertebrata</taxon>
        <taxon>Euteleostomi</taxon>
        <taxon>Actinopterygii</taxon>
        <taxon>Neopterygii</taxon>
        <taxon>Teleostei</taxon>
        <taxon>Anguilliformes</taxon>
        <taxon>Congridae</taxon>
        <taxon>Conger</taxon>
    </lineage>
</organism>
<dbReference type="AlphaFoldDB" id="A0A9Q1D0D4"/>
<evidence type="ECO:0000313" key="3">
    <source>
        <dbReference type="Proteomes" id="UP001152803"/>
    </source>
</evidence>
<evidence type="ECO:0000313" key="2">
    <source>
        <dbReference type="EMBL" id="KAJ8254419.1"/>
    </source>
</evidence>
<dbReference type="Proteomes" id="UP001152803">
    <property type="component" value="Unassembled WGS sequence"/>
</dbReference>
<gene>
    <name evidence="2" type="ORF">COCON_G00210310</name>
</gene>